<keyword evidence="9" id="KW-1071">Ligand-gated ion channel</keyword>
<dbReference type="OMA" id="TEDECHE"/>
<keyword evidence="8" id="KW-0325">Glycoprotein</keyword>
<dbReference type="InterPro" id="IPR001320">
    <property type="entry name" value="Iontro_rcpt_C"/>
</dbReference>
<keyword evidence="15" id="KW-1185">Reference proteome</keyword>
<dbReference type="GO" id="GO:0016020">
    <property type="term" value="C:membrane"/>
    <property type="evidence" value="ECO:0007669"/>
    <property type="project" value="UniProtKB-SubCell"/>
</dbReference>
<comment type="subcellular location">
    <subcellularLocation>
        <location evidence="1">Membrane</location>
        <topology evidence="1">Multi-pass membrane protein</topology>
    </subcellularLocation>
</comment>
<comment type="caution">
    <text evidence="14">The sequence shown here is derived from an EMBL/GenBank/DDBJ whole genome shotgun (WGS) entry which is preliminary data.</text>
</comment>
<evidence type="ECO:0000256" key="10">
    <source>
        <dbReference type="ARBA" id="ARBA00023303"/>
    </source>
</evidence>
<accession>A0A2P6PQJ1</accession>
<keyword evidence="2" id="KW-0813">Transport</keyword>
<proteinExistence type="predicted"/>
<feature type="chain" id="PRO_5015176658" evidence="12">
    <location>
        <begin position="18"/>
        <end position="223"/>
    </location>
</feature>
<evidence type="ECO:0000259" key="13">
    <source>
        <dbReference type="SMART" id="SM00079"/>
    </source>
</evidence>
<dbReference type="SMART" id="SM00079">
    <property type="entry name" value="PBPe"/>
    <property type="match status" value="1"/>
</dbReference>
<organism evidence="14 15">
    <name type="scientific">Rosa chinensis</name>
    <name type="common">China rose</name>
    <dbReference type="NCBI Taxonomy" id="74649"/>
    <lineage>
        <taxon>Eukaryota</taxon>
        <taxon>Viridiplantae</taxon>
        <taxon>Streptophyta</taxon>
        <taxon>Embryophyta</taxon>
        <taxon>Tracheophyta</taxon>
        <taxon>Spermatophyta</taxon>
        <taxon>Magnoliopsida</taxon>
        <taxon>eudicotyledons</taxon>
        <taxon>Gunneridae</taxon>
        <taxon>Pentapetalae</taxon>
        <taxon>rosids</taxon>
        <taxon>fabids</taxon>
        <taxon>Rosales</taxon>
        <taxon>Rosaceae</taxon>
        <taxon>Rosoideae</taxon>
        <taxon>Rosoideae incertae sedis</taxon>
        <taxon>Rosa</taxon>
    </lineage>
</organism>
<dbReference type="Gene3D" id="1.10.287.70">
    <property type="match status" value="1"/>
</dbReference>
<keyword evidence="7 14" id="KW-0675">Receptor</keyword>
<sequence>MIIWVFVMLILTQSYTASLTSLLTVQQLHPIVTDVRVLLRNGETVGYAENTFVYNVLRQGSANGGIAAVVDEIPNMKLFLVKYCSKYTMIGPIFKTDGFAFVFPKRSPLVPDVSRAVLNVTEGEVIMNLENKWFNRETSCQDLNMPKLSSNSLGLDSFRGLFIIFGVASILALIIFVASFLYKHRHVLVHSDSTACKWRRIQDMLKKFNEKDFDSHTFKGSQQ</sequence>
<evidence type="ECO:0000256" key="9">
    <source>
        <dbReference type="ARBA" id="ARBA00023286"/>
    </source>
</evidence>
<dbReference type="Gramene" id="PRQ24215">
    <property type="protein sequence ID" value="PRQ24215"/>
    <property type="gene ID" value="RchiOBHm_Chr6g0269941"/>
</dbReference>
<evidence type="ECO:0000256" key="12">
    <source>
        <dbReference type="SAM" id="SignalP"/>
    </source>
</evidence>
<evidence type="ECO:0000256" key="4">
    <source>
        <dbReference type="ARBA" id="ARBA00022989"/>
    </source>
</evidence>
<evidence type="ECO:0000256" key="3">
    <source>
        <dbReference type="ARBA" id="ARBA00022692"/>
    </source>
</evidence>
<evidence type="ECO:0000256" key="5">
    <source>
        <dbReference type="ARBA" id="ARBA00023065"/>
    </source>
</evidence>
<dbReference type="GO" id="GO:0015276">
    <property type="term" value="F:ligand-gated monoatomic ion channel activity"/>
    <property type="evidence" value="ECO:0007669"/>
    <property type="project" value="InterPro"/>
</dbReference>
<feature type="signal peptide" evidence="12">
    <location>
        <begin position="1"/>
        <end position="17"/>
    </location>
</feature>
<keyword evidence="12" id="KW-0732">Signal</keyword>
<keyword evidence="10" id="KW-0407">Ion channel</keyword>
<evidence type="ECO:0000256" key="2">
    <source>
        <dbReference type="ARBA" id="ARBA00022448"/>
    </source>
</evidence>
<dbReference type="InterPro" id="IPR015683">
    <property type="entry name" value="Ionotropic_Glu_rcpt"/>
</dbReference>
<keyword evidence="3 11" id="KW-0812">Transmembrane</keyword>
<evidence type="ECO:0000313" key="15">
    <source>
        <dbReference type="Proteomes" id="UP000238479"/>
    </source>
</evidence>
<feature type="domain" description="Ionotropic glutamate receptor C-terminal" evidence="13">
    <location>
        <begin position="1"/>
        <end position="136"/>
    </location>
</feature>
<keyword evidence="4 11" id="KW-1133">Transmembrane helix</keyword>
<dbReference type="Gene3D" id="3.40.190.10">
    <property type="entry name" value="Periplasmic binding protein-like II"/>
    <property type="match status" value="1"/>
</dbReference>
<dbReference type="EMBL" id="PDCK01000044">
    <property type="protein sequence ID" value="PRQ24215.1"/>
    <property type="molecule type" value="Genomic_DNA"/>
</dbReference>
<dbReference type="FunFam" id="3.40.190.10:FF:000195">
    <property type="entry name" value="Glutamate receptor 2.7"/>
    <property type="match status" value="1"/>
</dbReference>
<gene>
    <name evidence="14" type="ORF">RchiOBHm_Chr6g0269941</name>
</gene>
<evidence type="ECO:0000256" key="7">
    <source>
        <dbReference type="ARBA" id="ARBA00023170"/>
    </source>
</evidence>
<dbReference type="Pfam" id="PF00060">
    <property type="entry name" value="Lig_chan"/>
    <property type="match status" value="1"/>
</dbReference>
<dbReference type="PANTHER" id="PTHR18966">
    <property type="entry name" value="IONOTROPIC GLUTAMATE RECEPTOR"/>
    <property type="match status" value="1"/>
</dbReference>
<evidence type="ECO:0000256" key="11">
    <source>
        <dbReference type="SAM" id="Phobius"/>
    </source>
</evidence>
<keyword evidence="6 11" id="KW-0472">Membrane</keyword>
<dbReference type="SUPFAM" id="SSF53850">
    <property type="entry name" value="Periplasmic binding protein-like II"/>
    <property type="match status" value="1"/>
</dbReference>
<name>A0A2P6PQJ1_ROSCH</name>
<evidence type="ECO:0000256" key="6">
    <source>
        <dbReference type="ARBA" id="ARBA00023136"/>
    </source>
</evidence>
<evidence type="ECO:0000256" key="8">
    <source>
        <dbReference type="ARBA" id="ARBA00023180"/>
    </source>
</evidence>
<reference evidence="14 15" key="1">
    <citation type="journal article" date="2018" name="Nat. Genet.">
        <title>The Rosa genome provides new insights in the design of modern roses.</title>
        <authorList>
            <person name="Bendahmane M."/>
        </authorList>
    </citation>
    <scope>NUCLEOTIDE SEQUENCE [LARGE SCALE GENOMIC DNA]</scope>
    <source>
        <strain evidence="15">cv. Old Blush</strain>
    </source>
</reference>
<evidence type="ECO:0000256" key="1">
    <source>
        <dbReference type="ARBA" id="ARBA00004141"/>
    </source>
</evidence>
<evidence type="ECO:0000313" key="14">
    <source>
        <dbReference type="EMBL" id="PRQ24215.1"/>
    </source>
</evidence>
<dbReference type="AlphaFoldDB" id="A0A2P6PQJ1"/>
<dbReference type="Proteomes" id="UP000238479">
    <property type="component" value="Chromosome 6"/>
</dbReference>
<protein>
    <submittedName>
        <fullName evidence="14">Putative ionotropic glutamate receptor</fullName>
    </submittedName>
</protein>
<feature type="transmembrane region" description="Helical" evidence="11">
    <location>
        <begin position="160"/>
        <end position="182"/>
    </location>
</feature>
<keyword evidence="5" id="KW-0406">Ion transport</keyword>